<dbReference type="Proteomes" id="UP001233999">
    <property type="component" value="Unassembled WGS sequence"/>
</dbReference>
<feature type="transmembrane region" description="Helical" evidence="1">
    <location>
        <begin position="191"/>
        <end position="216"/>
    </location>
</feature>
<gene>
    <name evidence="2" type="ORF">L9F63_010456</name>
</gene>
<protein>
    <submittedName>
        <fullName evidence="2">Uncharacterized protein</fullName>
    </submittedName>
</protein>
<dbReference type="AlphaFoldDB" id="A0AAD8AH30"/>
<evidence type="ECO:0000313" key="3">
    <source>
        <dbReference type="Proteomes" id="UP001233999"/>
    </source>
</evidence>
<reference evidence="2" key="1">
    <citation type="journal article" date="2023" name="IScience">
        <title>Live-bearing cockroach genome reveals convergent evolutionary mechanisms linked to viviparity in insects and beyond.</title>
        <authorList>
            <person name="Fouks B."/>
            <person name="Harrison M.C."/>
            <person name="Mikhailova A.A."/>
            <person name="Marchal E."/>
            <person name="English S."/>
            <person name="Carruthers M."/>
            <person name="Jennings E.C."/>
            <person name="Chiamaka E.L."/>
            <person name="Frigard R.A."/>
            <person name="Pippel M."/>
            <person name="Attardo G.M."/>
            <person name="Benoit J.B."/>
            <person name="Bornberg-Bauer E."/>
            <person name="Tobe S.S."/>
        </authorList>
    </citation>
    <scope>NUCLEOTIDE SEQUENCE</scope>
    <source>
        <strain evidence="2">Stay&amp;Tobe</strain>
    </source>
</reference>
<feature type="transmembrane region" description="Helical" evidence="1">
    <location>
        <begin position="296"/>
        <end position="320"/>
    </location>
</feature>
<organism evidence="2 3">
    <name type="scientific">Diploptera punctata</name>
    <name type="common">Pacific beetle cockroach</name>
    <dbReference type="NCBI Taxonomy" id="6984"/>
    <lineage>
        <taxon>Eukaryota</taxon>
        <taxon>Metazoa</taxon>
        <taxon>Ecdysozoa</taxon>
        <taxon>Arthropoda</taxon>
        <taxon>Hexapoda</taxon>
        <taxon>Insecta</taxon>
        <taxon>Pterygota</taxon>
        <taxon>Neoptera</taxon>
        <taxon>Polyneoptera</taxon>
        <taxon>Dictyoptera</taxon>
        <taxon>Blattodea</taxon>
        <taxon>Blaberoidea</taxon>
        <taxon>Blaberidae</taxon>
        <taxon>Diplopterinae</taxon>
        <taxon>Diploptera</taxon>
    </lineage>
</organism>
<reference evidence="2" key="2">
    <citation type="submission" date="2023-05" db="EMBL/GenBank/DDBJ databases">
        <authorList>
            <person name="Fouks B."/>
        </authorList>
    </citation>
    <scope>NUCLEOTIDE SEQUENCE</scope>
    <source>
        <strain evidence="2">Stay&amp;Tobe</strain>
        <tissue evidence="2">Testes</tissue>
    </source>
</reference>
<feature type="transmembrane region" description="Helical" evidence="1">
    <location>
        <begin position="265"/>
        <end position="284"/>
    </location>
</feature>
<feature type="transmembrane region" description="Helical" evidence="1">
    <location>
        <begin position="28"/>
        <end position="51"/>
    </location>
</feature>
<keyword evidence="1" id="KW-0472">Membrane</keyword>
<feature type="non-terminal residue" evidence="2">
    <location>
        <position position="1"/>
    </location>
</feature>
<name>A0AAD8AH30_DIPPU</name>
<evidence type="ECO:0000256" key="1">
    <source>
        <dbReference type="SAM" id="Phobius"/>
    </source>
</evidence>
<proteinExistence type="predicted"/>
<keyword evidence="1" id="KW-1133">Transmembrane helix</keyword>
<feature type="transmembrane region" description="Helical" evidence="1">
    <location>
        <begin position="376"/>
        <end position="404"/>
    </location>
</feature>
<evidence type="ECO:0000313" key="2">
    <source>
        <dbReference type="EMBL" id="KAJ9599064.1"/>
    </source>
</evidence>
<feature type="transmembrane region" description="Helical" evidence="1">
    <location>
        <begin position="105"/>
        <end position="126"/>
    </location>
</feature>
<dbReference type="EMBL" id="JASPKZ010000838">
    <property type="protein sequence ID" value="KAJ9599064.1"/>
    <property type="molecule type" value="Genomic_DNA"/>
</dbReference>
<comment type="caution">
    <text evidence="2">The sequence shown here is derived from an EMBL/GenBank/DDBJ whole genome shotgun (WGS) entry which is preliminary data.</text>
</comment>
<feature type="non-terminal residue" evidence="2">
    <location>
        <position position="490"/>
    </location>
</feature>
<keyword evidence="1" id="KW-0812">Transmembrane</keyword>
<keyword evidence="3" id="KW-1185">Reference proteome</keyword>
<accession>A0AAD8AH30</accession>
<sequence length="490" mass="56653">KSAKLDFTVAFLFVNILFKLSKSLNSSAFISITVNGFFVQLFLIGVFREILPLCRGQKTRVNQERIDRNNMGHMQRHLPLLNYFQSLLYFHSCICKFFPKFYCRFFGFSIFNISESSIFSFLFVFIKLPKLTFCNYCTLVYKRLYFPIRGNQKFLNIVINNDSLVYCVRRLFLLNPLVLISFIMFMTHNTILISVFFFLSIHIFWCPMLFLLGRWLSYYLTTLTSNAEKLQTKRMVMYNQNPMSTTIFCHWLYHLPTKKLLRSIFSSHCGLVSGLPSICGLYQLQSSMEKIFSVGIALIVPIFTTLKLCTASFVFLILTYSVELNCSFPFHSSHLFVLHCDFETITVSSSVQSWRLMLCRSEEILLLPSVGGPMNLWISCFTIGNLCLRPCLVSSFLLLLLYTLGIWTSNSLLMFGFEDLIHCNRWPNCVLFGGLPFFPKPTSIFAAQFQNFVFLYTGTAVFKRTSLPFSTDIMITGFFCSFVSIAGCQY</sequence>